<evidence type="ECO:0000313" key="2">
    <source>
        <dbReference type="Proteomes" id="UP000807504"/>
    </source>
</evidence>
<dbReference type="Proteomes" id="UP000807504">
    <property type="component" value="Unassembled WGS sequence"/>
</dbReference>
<proteinExistence type="predicted"/>
<name>A0A8T0EAN8_ARGBR</name>
<sequence>MLTKELLLKLREVVNSEQKRKKGNKVQKYLTISLLKTANSILDVLDIRVSHKKPEARASAQTDNVEQFTEIQSYQPKTIHPSQLTVLHNINPEGGHQEIAQDILEQIFPFPTPSLTHEKTLPLLMIALH</sequence>
<organism evidence="1 2">
    <name type="scientific">Argiope bruennichi</name>
    <name type="common">Wasp spider</name>
    <name type="synonym">Aranea bruennichi</name>
    <dbReference type="NCBI Taxonomy" id="94029"/>
    <lineage>
        <taxon>Eukaryota</taxon>
        <taxon>Metazoa</taxon>
        <taxon>Ecdysozoa</taxon>
        <taxon>Arthropoda</taxon>
        <taxon>Chelicerata</taxon>
        <taxon>Arachnida</taxon>
        <taxon>Araneae</taxon>
        <taxon>Araneomorphae</taxon>
        <taxon>Entelegynae</taxon>
        <taxon>Araneoidea</taxon>
        <taxon>Araneidae</taxon>
        <taxon>Argiope</taxon>
    </lineage>
</organism>
<dbReference type="EMBL" id="JABXBU010002228">
    <property type="protein sequence ID" value="KAF8769821.1"/>
    <property type="molecule type" value="Genomic_DNA"/>
</dbReference>
<protein>
    <submittedName>
        <fullName evidence="1">Uncharacterized protein</fullName>
    </submittedName>
</protein>
<keyword evidence="2" id="KW-1185">Reference proteome</keyword>
<reference evidence="1" key="2">
    <citation type="submission" date="2020-06" db="EMBL/GenBank/DDBJ databases">
        <authorList>
            <person name="Sheffer M."/>
        </authorList>
    </citation>
    <scope>NUCLEOTIDE SEQUENCE</scope>
</reference>
<dbReference type="AlphaFoldDB" id="A0A8T0EAN8"/>
<evidence type="ECO:0000313" key="1">
    <source>
        <dbReference type="EMBL" id="KAF8769821.1"/>
    </source>
</evidence>
<reference evidence="1" key="1">
    <citation type="journal article" date="2020" name="bioRxiv">
        <title>Chromosome-level reference genome of the European wasp spider Argiope bruennichi: a resource for studies on range expansion and evolutionary adaptation.</title>
        <authorList>
            <person name="Sheffer M.M."/>
            <person name="Hoppe A."/>
            <person name="Krehenwinkel H."/>
            <person name="Uhl G."/>
            <person name="Kuss A.W."/>
            <person name="Jensen L."/>
            <person name="Jensen C."/>
            <person name="Gillespie R.G."/>
            <person name="Hoff K.J."/>
            <person name="Prost S."/>
        </authorList>
    </citation>
    <scope>NUCLEOTIDE SEQUENCE</scope>
</reference>
<accession>A0A8T0EAN8</accession>
<comment type="caution">
    <text evidence="1">The sequence shown here is derived from an EMBL/GenBank/DDBJ whole genome shotgun (WGS) entry which is preliminary data.</text>
</comment>
<gene>
    <name evidence="1" type="ORF">HNY73_017428</name>
</gene>